<dbReference type="PROSITE" id="PS51202">
    <property type="entry name" value="RCK_C"/>
    <property type="match status" value="1"/>
</dbReference>
<dbReference type="InterPro" id="IPR006037">
    <property type="entry name" value="RCK_C"/>
</dbReference>
<dbReference type="SUPFAM" id="SSF51735">
    <property type="entry name" value="NAD(P)-binding Rossmann-fold domains"/>
    <property type="match status" value="1"/>
</dbReference>
<dbReference type="SUPFAM" id="SSF116726">
    <property type="entry name" value="TrkA C-terminal domain-like"/>
    <property type="match status" value="1"/>
</dbReference>
<name>A0A831L6C4_9BACT</name>
<evidence type="ECO:0000313" key="4">
    <source>
        <dbReference type="EMBL" id="HDR46148.1"/>
    </source>
</evidence>
<dbReference type="GO" id="GO:0008324">
    <property type="term" value="F:monoatomic cation transmembrane transporter activity"/>
    <property type="evidence" value="ECO:0007669"/>
    <property type="project" value="InterPro"/>
</dbReference>
<comment type="caution">
    <text evidence="4">The sequence shown here is derived from an EMBL/GenBank/DDBJ whole genome shotgun (WGS) entry which is preliminary data.</text>
</comment>
<gene>
    <name evidence="4" type="ORF">ENN94_00435</name>
</gene>
<proteinExistence type="predicted"/>
<dbReference type="Pfam" id="PF02080">
    <property type="entry name" value="TrkA_C"/>
    <property type="match status" value="1"/>
</dbReference>
<evidence type="ECO:0000256" key="1">
    <source>
        <dbReference type="ARBA" id="ARBA00022448"/>
    </source>
</evidence>
<dbReference type="PANTHER" id="PTHR43833">
    <property type="entry name" value="POTASSIUM CHANNEL PROTEIN 2-RELATED-RELATED"/>
    <property type="match status" value="1"/>
</dbReference>
<protein>
    <recommendedName>
        <fullName evidence="3">RCK C-terminal domain-containing protein</fullName>
    </recommendedName>
</protein>
<dbReference type="Proteomes" id="UP000886162">
    <property type="component" value="Unassembled WGS sequence"/>
</dbReference>
<evidence type="ECO:0000259" key="3">
    <source>
        <dbReference type="PROSITE" id="PS51202"/>
    </source>
</evidence>
<dbReference type="Gene3D" id="3.40.50.720">
    <property type="entry name" value="NAD(P)-binding Rossmann-like Domain"/>
    <property type="match status" value="1"/>
</dbReference>
<keyword evidence="1" id="KW-0813">Transport</keyword>
<organism evidence="4">
    <name type="scientific">Geoalkalibacter subterraneus</name>
    <dbReference type="NCBI Taxonomy" id="483547"/>
    <lineage>
        <taxon>Bacteria</taxon>
        <taxon>Pseudomonadati</taxon>
        <taxon>Thermodesulfobacteriota</taxon>
        <taxon>Desulfuromonadia</taxon>
        <taxon>Desulfuromonadales</taxon>
        <taxon>Geoalkalibacteraceae</taxon>
        <taxon>Geoalkalibacter</taxon>
    </lineage>
</organism>
<sequence length="511" mass="57211">MLSHPLNFCECIKDGLLNSSRFFIIGVGNIGLQLIRMLSRDFTLTCIDNNAHTLEMVKSLRGDTVRVVEGDATSRLVLEEAGIGEGDTVIITTTSERINLEVARVLREHFTMARIVAVGITKKGIEALDNLDVEVEGIFNLSALGLRNRLEHKTKAVQGIGLGKNEILEVEVHPNSRVAHKRLSSINPHNWRVGIIYRDSNIIIPRGDTILKPKDRLIILGDPRVLQTVAEILTFRFQHFPLEYGDTLLVLLEGDETEDFFSELGYIHSVFPFERMRVLHPEKNNGYDEEVRRQIEEAGVRSAEFTTVTAKKSLAAALESLSQEPDLRIGLTVLSRPRLVDSLGSMFARSQKKNYLRDLAHRVRSPVVLAGGTHPWKKVAVPCADPENVQHVLETALEMSTAINYEIEALLVKPSDYIATDEEQDAFTIMKKTVSDLSYIYKATIHTTELSGNPIRSFCDHAKDYSLVVSDLTAWSDRGFIRSLFNPDVAWNIVRKTPVSVMIVPPPGELI</sequence>
<accession>A0A831L6C4</accession>
<dbReference type="PANTHER" id="PTHR43833:SF5">
    <property type="entry name" value="TRK SYSTEM POTASSIUM UPTAKE PROTEIN TRKA"/>
    <property type="match status" value="1"/>
</dbReference>
<dbReference type="InterPro" id="IPR003148">
    <property type="entry name" value="RCK_N"/>
</dbReference>
<dbReference type="Pfam" id="PF02254">
    <property type="entry name" value="TrkA_N"/>
    <property type="match status" value="1"/>
</dbReference>
<dbReference type="Gene3D" id="3.40.50.12370">
    <property type="match status" value="1"/>
</dbReference>
<dbReference type="InterPro" id="IPR036291">
    <property type="entry name" value="NAD(P)-bd_dom_sf"/>
</dbReference>
<reference evidence="4" key="1">
    <citation type="journal article" date="2020" name="mSystems">
        <title>Genome- and Community-Level Interaction Insights into Carbon Utilization and Element Cycling Functions of Hydrothermarchaeota in Hydrothermal Sediment.</title>
        <authorList>
            <person name="Zhou Z."/>
            <person name="Liu Y."/>
            <person name="Xu W."/>
            <person name="Pan J."/>
            <person name="Luo Z.H."/>
            <person name="Li M."/>
        </authorList>
    </citation>
    <scope>NUCLEOTIDE SEQUENCE [LARGE SCALE GENOMIC DNA]</scope>
    <source>
        <strain evidence="4">SpSt-1220</strain>
    </source>
</reference>
<evidence type="ECO:0000256" key="2">
    <source>
        <dbReference type="ARBA" id="ARBA00023065"/>
    </source>
</evidence>
<dbReference type="GO" id="GO:0006813">
    <property type="term" value="P:potassium ion transport"/>
    <property type="evidence" value="ECO:0007669"/>
    <property type="project" value="InterPro"/>
</dbReference>
<dbReference type="InterPro" id="IPR050721">
    <property type="entry name" value="Trk_Ktr_HKT_K-transport"/>
</dbReference>
<dbReference type="AlphaFoldDB" id="A0A831L6C4"/>
<keyword evidence="2" id="KW-0406">Ion transport</keyword>
<dbReference type="EMBL" id="DSDO01000032">
    <property type="protein sequence ID" value="HDR46148.1"/>
    <property type="molecule type" value="Genomic_DNA"/>
</dbReference>
<dbReference type="SUPFAM" id="SSF52402">
    <property type="entry name" value="Adenine nucleotide alpha hydrolases-like"/>
    <property type="match status" value="1"/>
</dbReference>
<dbReference type="InterPro" id="IPR036721">
    <property type="entry name" value="RCK_C_sf"/>
</dbReference>
<dbReference type="Gene3D" id="3.30.70.1450">
    <property type="entry name" value="Regulator of K+ conductance, C-terminal domain"/>
    <property type="match status" value="1"/>
</dbReference>
<feature type="domain" description="RCK C-terminal" evidence="3">
    <location>
        <begin position="155"/>
        <end position="235"/>
    </location>
</feature>